<protein>
    <submittedName>
        <fullName evidence="1">Uncharacterized protein</fullName>
    </submittedName>
</protein>
<evidence type="ECO:0000313" key="1">
    <source>
        <dbReference type="EMBL" id="KKM23994.1"/>
    </source>
</evidence>
<dbReference type="AlphaFoldDB" id="A0A0F9IVD8"/>
<proteinExistence type="predicted"/>
<dbReference type="EMBL" id="LAZR01013014">
    <property type="protein sequence ID" value="KKM23994.1"/>
    <property type="molecule type" value="Genomic_DNA"/>
</dbReference>
<accession>A0A0F9IVD8</accession>
<comment type="caution">
    <text evidence="1">The sequence shown here is derived from an EMBL/GenBank/DDBJ whole genome shotgun (WGS) entry which is preliminary data.</text>
</comment>
<sequence>MGRIDGIRFWCVRNPTRHSELGDIMFETDLRELPLIVLGTGGAKWHLEEATFYNTRDEALRDATGRMARFDEEVPDPLVGG</sequence>
<reference evidence="1" key="1">
    <citation type="journal article" date="2015" name="Nature">
        <title>Complex archaea that bridge the gap between prokaryotes and eukaryotes.</title>
        <authorList>
            <person name="Spang A."/>
            <person name="Saw J.H."/>
            <person name="Jorgensen S.L."/>
            <person name="Zaremba-Niedzwiedzka K."/>
            <person name="Martijn J."/>
            <person name="Lind A.E."/>
            <person name="van Eijk R."/>
            <person name="Schleper C."/>
            <person name="Guy L."/>
            <person name="Ettema T.J."/>
        </authorList>
    </citation>
    <scope>NUCLEOTIDE SEQUENCE</scope>
</reference>
<gene>
    <name evidence="1" type="ORF">LCGC14_1609590</name>
</gene>
<organism evidence="1">
    <name type="scientific">marine sediment metagenome</name>
    <dbReference type="NCBI Taxonomy" id="412755"/>
    <lineage>
        <taxon>unclassified sequences</taxon>
        <taxon>metagenomes</taxon>
        <taxon>ecological metagenomes</taxon>
    </lineage>
</organism>
<name>A0A0F9IVD8_9ZZZZ</name>